<keyword evidence="2" id="KW-1185">Reference proteome</keyword>
<evidence type="ECO:0008006" key="3">
    <source>
        <dbReference type="Google" id="ProtNLM"/>
    </source>
</evidence>
<dbReference type="Proteomes" id="UP000093173">
    <property type="component" value="Unassembled WGS sequence"/>
</dbReference>
<name>A0A1B9R0D9_9VIBR</name>
<dbReference type="PROSITE" id="PS51257">
    <property type="entry name" value="PROKAR_LIPOPROTEIN"/>
    <property type="match status" value="1"/>
</dbReference>
<dbReference type="AlphaFoldDB" id="A0A1B9R0D9"/>
<protein>
    <recommendedName>
        <fullName evidence="3">DUF3080 domain-containing protein</fullName>
    </recommendedName>
</protein>
<comment type="caution">
    <text evidence="1">The sequence shown here is derived from an EMBL/GenBank/DDBJ whole genome shotgun (WGS) entry which is preliminary data.</text>
</comment>
<sequence>MAVKSIGSHFMNGRFLSNLLTRLTLCFLVVVISGCFSESPGDLFDDYHTKIARVQGADRLKEEWAFESLPRKRELFIDVPTLSIGLLDSYQLRQCGLFNLIAEKNSILGKVTDEFRNYDYQVALIKGIDQCLSVNDLDTNIVELLKDVEQQKLAQFPLHKWNLIYTSEAMQSQMRGSQWLLADIGDQVRQASDALKHINKALNTPLVSGKTTEVQEIVEKSSTLGNLYYSLARASAELDTITKQLSAFDDNIICGQQRDTTMFRYLNNVFELQYIGKVQPYMAQLDGYYQQLAPQLGMFDAQPDLHSYYFPIQDAHQAFRSSTRRHVDYWQQLFKRCGRKVGR</sequence>
<accession>A0A1B9R0D9</accession>
<dbReference type="EMBL" id="MAJZ01000390">
    <property type="protein sequence ID" value="OCH77201.1"/>
    <property type="molecule type" value="Genomic_DNA"/>
</dbReference>
<evidence type="ECO:0000313" key="2">
    <source>
        <dbReference type="Proteomes" id="UP000093173"/>
    </source>
</evidence>
<proteinExistence type="predicted"/>
<organism evidence="1 2">
    <name type="scientific">Vibrio genomosp. F10</name>
    <dbReference type="NCBI Taxonomy" id="723171"/>
    <lineage>
        <taxon>Bacteria</taxon>
        <taxon>Pseudomonadati</taxon>
        <taxon>Pseudomonadota</taxon>
        <taxon>Gammaproteobacteria</taxon>
        <taxon>Vibrionales</taxon>
        <taxon>Vibrionaceae</taxon>
        <taxon>Vibrio</taxon>
    </lineage>
</organism>
<dbReference type="Pfam" id="PF11279">
    <property type="entry name" value="DUF3080"/>
    <property type="match status" value="1"/>
</dbReference>
<reference evidence="2" key="1">
    <citation type="submission" date="2016-06" db="EMBL/GenBank/DDBJ databases">
        <authorList>
            <person name="Hehemann J.-H."/>
            <person name="Arevalo P."/>
            <person name="Datta M.S."/>
            <person name="Polz M.F."/>
        </authorList>
    </citation>
    <scope>NUCLEOTIDE SEQUENCE [LARGE SCALE GENOMIC DNA]</scope>
    <source>
        <strain evidence="2">9CSC122</strain>
    </source>
</reference>
<evidence type="ECO:0000313" key="1">
    <source>
        <dbReference type="EMBL" id="OCH77201.1"/>
    </source>
</evidence>
<dbReference type="RefSeq" id="WP_065576651.1">
    <property type="nucleotide sequence ID" value="NZ_JBNGCH010000390.1"/>
</dbReference>
<gene>
    <name evidence="1" type="ORF">A6E14_08100</name>
</gene>
<dbReference type="InterPro" id="IPR021431">
    <property type="entry name" value="DUF3080"/>
</dbReference>